<accession>A0A1V1I1T4</accession>
<proteinExistence type="predicted"/>
<dbReference type="InterPro" id="IPR051599">
    <property type="entry name" value="Cell_Envelope_Assoc"/>
</dbReference>
<feature type="transmembrane region" description="Helical" evidence="1">
    <location>
        <begin position="12"/>
        <end position="40"/>
    </location>
</feature>
<dbReference type="InterPro" id="IPR014729">
    <property type="entry name" value="Rossmann-like_a/b/a_fold"/>
</dbReference>
<reference evidence="3 4" key="1">
    <citation type="submission" date="2014-04" db="EMBL/GenBank/DDBJ databases">
        <authorList>
            <person name="Hornung B.V."/>
        </authorList>
    </citation>
    <scope>NUCLEOTIDE SEQUENCE [LARGE SCALE GENOMIC DNA]</scope>
    <source>
        <strain evidence="3 4">CRIB</strain>
    </source>
</reference>
<evidence type="ECO:0000313" key="4">
    <source>
        <dbReference type="Proteomes" id="UP000245622"/>
    </source>
</evidence>
<dbReference type="KEGG" id="ril:CRIB_1571"/>
<evidence type="ECO:0000313" key="3">
    <source>
        <dbReference type="EMBL" id="CED94178.1"/>
    </source>
</evidence>
<dbReference type="GO" id="GO:0005886">
    <property type="term" value="C:plasma membrane"/>
    <property type="evidence" value="ECO:0007669"/>
    <property type="project" value="TreeGrafter"/>
</dbReference>
<dbReference type="Proteomes" id="UP000245622">
    <property type="component" value="Chromosome 1"/>
</dbReference>
<sequence length="257" mass="29044">MNKRKYIMSAMIIIGVLSILEWGISFSSIFLIVSMALIYIVFSMRDLCSKSKHLNIIYNIYKVIIIIFVSLFLLLEGLILLNINETKDADKVDNIDTMIVLGAKVNGTEISNTLKLRLDKAIEYYNKHKSVNIIVSGGQGNDENITEALAMKNYLISNGVNSNNIIEENKATTTLENIIYSKKILDNINNKGKVLIVTSDYHLFRGRLIASILGIENEGICSTSSISGRLYYMIREYPTSIIDLVKSMEYMLTYKNI</sequence>
<keyword evidence="4" id="KW-1185">Reference proteome</keyword>
<keyword evidence="1" id="KW-0812">Transmembrane</keyword>
<dbReference type="InterPro" id="IPR003848">
    <property type="entry name" value="DUF218"/>
</dbReference>
<organism evidence="3 4">
    <name type="scientific">Romboutsia ilealis</name>
    <dbReference type="NCBI Taxonomy" id="1115758"/>
    <lineage>
        <taxon>Bacteria</taxon>
        <taxon>Bacillati</taxon>
        <taxon>Bacillota</taxon>
        <taxon>Clostridia</taxon>
        <taxon>Peptostreptococcales</taxon>
        <taxon>Peptostreptococcaceae</taxon>
        <taxon>Romboutsia</taxon>
    </lineage>
</organism>
<dbReference type="EMBL" id="LN555523">
    <property type="protein sequence ID" value="CED94178.1"/>
    <property type="molecule type" value="Genomic_DNA"/>
</dbReference>
<dbReference type="AlphaFoldDB" id="A0A1V1I1T4"/>
<protein>
    <submittedName>
        <fullName evidence="3">DUF218 domain</fullName>
    </submittedName>
</protein>
<evidence type="ECO:0000256" key="1">
    <source>
        <dbReference type="SAM" id="Phobius"/>
    </source>
</evidence>
<dbReference type="GO" id="GO:0043164">
    <property type="term" value="P:Gram-negative-bacterium-type cell wall biogenesis"/>
    <property type="evidence" value="ECO:0007669"/>
    <property type="project" value="TreeGrafter"/>
</dbReference>
<dbReference type="PANTHER" id="PTHR30336">
    <property type="entry name" value="INNER MEMBRANE PROTEIN, PROBABLE PERMEASE"/>
    <property type="match status" value="1"/>
</dbReference>
<dbReference type="PANTHER" id="PTHR30336:SF4">
    <property type="entry name" value="ENVELOPE BIOGENESIS FACTOR ELYC"/>
    <property type="match status" value="1"/>
</dbReference>
<dbReference type="RefSeq" id="WP_180701720.1">
    <property type="nucleotide sequence ID" value="NZ_CAOWGD010000003.1"/>
</dbReference>
<feature type="transmembrane region" description="Helical" evidence="1">
    <location>
        <begin position="60"/>
        <end position="81"/>
    </location>
</feature>
<gene>
    <name evidence="3" type="ORF">CRIB_1571</name>
</gene>
<keyword evidence="1" id="KW-1133">Transmembrane helix</keyword>
<dbReference type="GeneID" id="82205605"/>
<dbReference type="GO" id="GO:0000270">
    <property type="term" value="P:peptidoglycan metabolic process"/>
    <property type="evidence" value="ECO:0007669"/>
    <property type="project" value="TreeGrafter"/>
</dbReference>
<evidence type="ECO:0000259" key="2">
    <source>
        <dbReference type="Pfam" id="PF02698"/>
    </source>
</evidence>
<dbReference type="CDD" id="cd06259">
    <property type="entry name" value="YdcF-like"/>
    <property type="match status" value="1"/>
</dbReference>
<keyword evidence="1" id="KW-0472">Membrane</keyword>
<feature type="domain" description="DUF218" evidence="2">
    <location>
        <begin position="96"/>
        <end position="237"/>
    </location>
</feature>
<name>A0A1V1I1T4_9FIRM</name>
<dbReference type="Pfam" id="PF02698">
    <property type="entry name" value="DUF218"/>
    <property type="match status" value="1"/>
</dbReference>
<dbReference type="Gene3D" id="3.40.50.620">
    <property type="entry name" value="HUPs"/>
    <property type="match status" value="1"/>
</dbReference>